<organism evidence="1 2">
    <name type="scientific">Thauera sedimentorum</name>
    <dbReference type="NCBI Taxonomy" id="2767595"/>
    <lineage>
        <taxon>Bacteria</taxon>
        <taxon>Pseudomonadati</taxon>
        <taxon>Pseudomonadota</taxon>
        <taxon>Betaproteobacteria</taxon>
        <taxon>Rhodocyclales</taxon>
        <taxon>Zoogloeaceae</taxon>
        <taxon>Thauera</taxon>
    </lineage>
</organism>
<comment type="caution">
    <text evidence="1">The sequence shown here is derived from an EMBL/GenBank/DDBJ whole genome shotgun (WGS) entry which is preliminary data.</text>
</comment>
<dbReference type="RefSeq" id="WP_187718782.1">
    <property type="nucleotide sequence ID" value="NZ_JACTAH010000002.1"/>
</dbReference>
<accession>A0ABR9BCC4</accession>
<proteinExistence type="predicted"/>
<evidence type="ECO:0000313" key="2">
    <source>
        <dbReference type="Proteomes" id="UP000603602"/>
    </source>
</evidence>
<gene>
    <name evidence="1" type="ORF">IFO67_13955</name>
</gene>
<evidence type="ECO:0000313" key="1">
    <source>
        <dbReference type="EMBL" id="MBD8503995.1"/>
    </source>
</evidence>
<dbReference type="EMBL" id="JACYTO010000002">
    <property type="protein sequence ID" value="MBD8503995.1"/>
    <property type="molecule type" value="Genomic_DNA"/>
</dbReference>
<protein>
    <submittedName>
        <fullName evidence="1">Uncharacterized protein</fullName>
    </submittedName>
</protein>
<dbReference type="Proteomes" id="UP000603602">
    <property type="component" value="Unassembled WGS sequence"/>
</dbReference>
<reference evidence="2" key="1">
    <citation type="submission" date="2023-07" db="EMBL/GenBank/DDBJ databases">
        <title>Thauera sp. CAU 1555 isolated from sand of Yaerae Beach.</title>
        <authorList>
            <person name="Kim W."/>
        </authorList>
    </citation>
    <scope>NUCLEOTIDE SEQUENCE [LARGE SCALE GENOMIC DNA]</scope>
    <source>
        <strain evidence="2">CAU 1555</strain>
    </source>
</reference>
<name>A0ABR9BCC4_9RHOO</name>
<sequence length="46" mass="4907">MNLLRGPLAALRGARSLAYPSEMSRSLRAARLATDPLATISSHILS</sequence>
<keyword evidence="2" id="KW-1185">Reference proteome</keyword>